<dbReference type="Pfam" id="PF08692">
    <property type="entry name" value="Pet20"/>
    <property type="match status" value="1"/>
</dbReference>
<sequence>MFKNVGNGVTRARIFISKRYQSNKSSGTVRNNKRKSSGKNVSGNEAEILQRNNGKGYFVPRVPSTDYIPSKDVQTEGLFAGYRPLFLGNSPIRAETDMNALDNFFTSFASVKITSDSKTSGDVDMQEVLEELRRDNAQMNLKNSKGKNRKPIIPWDASISGLVYNDHPFKDVPKDVVSKLKPFKLVRLERIHESSKRNSPAPKMIKLKFHNLNVSDEPEMVNLLNVHNSRKYSRSANAQSRGPDMFRQSRLNYEKELKTLAFKHKFIKSDRKVFKSESDKLNRMLAKEFHRQTKLSIRNEFSECLLPLYIYVNKSLLSRRLFRSFLRKWLMEHIEPVLLTILASYDNEERAKRFHAKVKLKVENMVHEVSKHIPSVYFTGDSVDCVVRSSTVTGFKRMYWLKPTKRRTLFWGKNADKDYLFTLDGSYNITRSGVKYMRYPNNLSWSTFDEAFSEWDYHA</sequence>
<gene>
    <name evidence="4" type="ORF">HG537_0E02200</name>
</gene>
<feature type="region of interest" description="Disordered" evidence="3">
    <location>
        <begin position="23"/>
        <end position="44"/>
    </location>
</feature>
<evidence type="ECO:0000256" key="2">
    <source>
        <dbReference type="ARBA" id="ARBA00023128"/>
    </source>
</evidence>
<dbReference type="EMBL" id="CP059271">
    <property type="protein sequence ID" value="QLQ80865.1"/>
    <property type="molecule type" value="Genomic_DNA"/>
</dbReference>
<evidence type="ECO:0000313" key="5">
    <source>
        <dbReference type="Proteomes" id="UP000510647"/>
    </source>
</evidence>
<dbReference type="GO" id="GO:0005739">
    <property type="term" value="C:mitochondrion"/>
    <property type="evidence" value="ECO:0007669"/>
    <property type="project" value="UniProtKB-SubCell"/>
</dbReference>
<comment type="subcellular location">
    <subcellularLocation>
        <location evidence="1">Mitochondrion</location>
    </subcellularLocation>
</comment>
<keyword evidence="5" id="KW-1185">Reference proteome</keyword>
<name>A0A7H9HWM1_9SACH</name>
<dbReference type="InterPro" id="IPR014804">
    <property type="entry name" value="Pet20-like"/>
</dbReference>
<evidence type="ECO:0000256" key="3">
    <source>
        <dbReference type="SAM" id="MobiDB-lite"/>
    </source>
</evidence>
<proteinExistence type="predicted"/>
<dbReference type="AlphaFoldDB" id="A0A7H9HWM1"/>
<evidence type="ECO:0000313" key="4">
    <source>
        <dbReference type="EMBL" id="QLQ80865.1"/>
    </source>
</evidence>
<dbReference type="Proteomes" id="UP000510647">
    <property type="component" value="Chromosome 5"/>
</dbReference>
<organism evidence="4 5">
    <name type="scientific">Torulaspora globosa</name>
    <dbReference type="NCBI Taxonomy" id="48254"/>
    <lineage>
        <taxon>Eukaryota</taxon>
        <taxon>Fungi</taxon>
        <taxon>Dikarya</taxon>
        <taxon>Ascomycota</taxon>
        <taxon>Saccharomycotina</taxon>
        <taxon>Saccharomycetes</taxon>
        <taxon>Saccharomycetales</taxon>
        <taxon>Saccharomycetaceae</taxon>
        <taxon>Torulaspora</taxon>
    </lineage>
</organism>
<dbReference type="OrthoDB" id="4070119at2759"/>
<protein>
    <submittedName>
        <fullName evidence="4">Uncharacterized protein</fullName>
    </submittedName>
</protein>
<keyword evidence="2" id="KW-0496">Mitochondrion</keyword>
<evidence type="ECO:0000256" key="1">
    <source>
        <dbReference type="ARBA" id="ARBA00004173"/>
    </source>
</evidence>
<reference evidence="4 5" key="1">
    <citation type="submission" date="2020-06" db="EMBL/GenBank/DDBJ databases">
        <title>The yeast mating-type switching endonuclease HO is a domesticated member of an unorthodox homing genetic element family.</title>
        <authorList>
            <person name="Coughlan A.Y."/>
            <person name="Lombardi L."/>
            <person name="Braun-Galleani S."/>
            <person name="Martos A.R."/>
            <person name="Galeote V."/>
            <person name="Bigey F."/>
            <person name="Dequin S."/>
            <person name="Byrne K.P."/>
            <person name="Wolfe K.H."/>
        </authorList>
    </citation>
    <scope>NUCLEOTIDE SEQUENCE [LARGE SCALE GENOMIC DNA]</scope>
    <source>
        <strain evidence="4 5">CBS2947</strain>
    </source>
</reference>
<accession>A0A7H9HWM1</accession>